<feature type="domain" description="Carrier" evidence="10">
    <location>
        <begin position="2496"/>
        <end position="2573"/>
    </location>
</feature>
<dbReference type="GO" id="GO:0004315">
    <property type="term" value="F:3-oxoacyl-[acyl-carrier-protein] synthase activity"/>
    <property type="evidence" value="ECO:0007669"/>
    <property type="project" value="InterPro"/>
</dbReference>
<feature type="region of interest" description="Disordered" evidence="9">
    <location>
        <begin position="476"/>
        <end position="498"/>
    </location>
</feature>
<evidence type="ECO:0000313" key="13">
    <source>
        <dbReference type="EMBL" id="KAF2014351.1"/>
    </source>
</evidence>
<dbReference type="Pfam" id="PF02801">
    <property type="entry name" value="Ketoacyl-synt_C"/>
    <property type="match status" value="1"/>
</dbReference>
<dbReference type="InterPro" id="IPR018201">
    <property type="entry name" value="Ketoacyl_synth_AS"/>
</dbReference>
<dbReference type="Gene3D" id="1.10.1200.10">
    <property type="entry name" value="ACP-like"/>
    <property type="match status" value="1"/>
</dbReference>
<keyword evidence="14" id="KW-1185">Reference proteome</keyword>
<dbReference type="Pfam" id="PF16197">
    <property type="entry name" value="KAsynt_C_assoc"/>
    <property type="match status" value="1"/>
</dbReference>
<reference evidence="13" key="1">
    <citation type="journal article" date="2020" name="Stud. Mycol.">
        <title>101 Dothideomycetes genomes: a test case for predicting lifestyles and emergence of pathogens.</title>
        <authorList>
            <person name="Haridas S."/>
            <person name="Albert R."/>
            <person name="Binder M."/>
            <person name="Bloem J."/>
            <person name="Labutti K."/>
            <person name="Salamov A."/>
            <person name="Andreopoulos B."/>
            <person name="Baker S."/>
            <person name="Barry K."/>
            <person name="Bills G."/>
            <person name="Bluhm B."/>
            <person name="Cannon C."/>
            <person name="Castanera R."/>
            <person name="Culley D."/>
            <person name="Daum C."/>
            <person name="Ezra D."/>
            <person name="Gonzalez J."/>
            <person name="Henrissat B."/>
            <person name="Kuo A."/>
            <person name="Liang C."/>
            <person name="Lipzen A."/>
            <person name="Lutzoni F."/>
            <person name="Magnuson J."/>
            <person name="Mondo S."/>
            <person name="Nolan M."/>
            <person name="Ohm R."/>
            <person name="Pangilinan J."/>
            <person name="Park H.-J."/>
            <person name="Ramirez L."/>
            <person name="Alfaro M."/>
            <person name="Sun H."/>
            <person name="Tritt A."/>
            <person name="Yoshinaga Y."/>
            <person name="Zwiers L.-H."/>
            <person name="Turgeon B."/>
            <person name="Goodwin S."/>
            <person name="Spatafora J."/>
            <person name="Crous P."/>
            <person name="Grigoriev I."/>
        </authorList>
    </citation>
    <scope>NUCLEOTIDE SEQUENCE</scope>
    <source>
        <strain evidence="13">CBS 175.79</strain>
    </source>
</reference>
<dbReference type="SUPFAM" id="SSF55048">
    <property type="entry name" value="Probable ACP-binding domain of malonyl-CoA ACP transacylase"/>
    <property type="match status" value="1"/>
</dbReference>
<organism evidence="13 14">
    <name type="scientific">Aaosphaeria arxii CBS 175.79</name>
    <dbReference type="NCBI Taxonomy" id="1450172"/>
    <lineage>
        <taxon>Eukaryota</taxon>
        <taxon>Fungi</taxon>
        <taxon>Dikarya</taxon>
        <taxon>Ascomycota</taxon>
        <taxon>Pezizomycotina</taxon>
        <taxon>Dothideomycetes</taxon>
        <taxon>Pleosporomycetidae</taxon>
        <taxon>Pleosporales</taxon>
        <taxon>Pleosporales incertae sedis</taxon>
        <taxon>Aaosphaeria</taxon>
    </lineage>
</organism>
<feature type="active site" description="Proton donor; for dehydratase activity" evidence="8">
    <location>
        <position position="1214"/>
    </location>
</feature>
<dbReference type="Pfam" id="PF22621">
    <property type="entry name" value="CurL-like_PKS_C"/>
    <property type="match status" value="1"/>
</dbReference>
<evidence type="ECO:0000259" key="11">
    <source>
        <dbReference type="PROSITE" id="PS52004"/>
    </source>
</evidence>
<dbReference type="GO" id="GO:0030639">
    <property type="term" value="P:polyketide biosynthetic process"/>
    <property type="evidence" value="ECO:0007669"/>
    <property type="project" value="UniProtKB-ARBA"/>
</dbReference>
<dbReference type="Gene3D" id="3.40.366.10">
    <property type="entry name" value="Malonyl-Coenzyme A Acyl Carrier Protein, domain 2"/>
    <property type="match status" value="1"/>
</dbReference>
<dbReference type="InterPro" id="IPR049900">
    <property type="entry name" value="PKS_mFAS_DH"/>
</dbReference>
<dbReference type="PANTHER" id="PTHR43775:SF29">
    <property type="entry name" value="ASPERFURANONE POLYKETIDE SYNTHASE AFOG-RELATED"/>
    <property type="match status" value="1"/>
</dbReference>
<dbReference type="PROSITE" id="PS52019">
    <property type="entry name" value="PKS_MFAS_DH"/>
    <property type="match status" value="1"/>
</dbReference>
<keyword evidence="4" id="KW-0521">NADP</keyword>
<evidence type="ECO:0000256" key="8">
    <source>
        <dbReference type="PROSITE-ProRule" id="PRU01363"/>
    </source>
</evidence>
<dbReference type="InterPro" id="IPR020806">
    <property type="entry name" value="PKS_PP-bd"/>
</dbReference>
<dbReference type="Pfam" id="PF08659">
    <property type="entry name" value="KR"/>
    <property type="match status" value="1"/>
</dbReference>
<dbReference type="InterPro" id="IPR032821">
    <property type="entry name" value="PKS_assoc"/>
</dbReference>
<dbReference type="InterPro" id="IPR016035">
    <property type="entry name" value="Acyl_Trfase/lysoPLipase"/>
</dbReference>
<dbReference type="Pfam" id="PF00109">
    <property type="entry name" value="ketoacyl-synt"/>
    <property type="match status" value="1"/>
</dbReference>
<dbReference type="SMART" id="SM00829">
    <property type="entry name" value="PKS_ER"/>
    <property type="match status" value="1"/>
</dbReference>
<accession>A0A6A5XNK7</accession>
<name>A0A6A5XNK7_9PLEO</name>
<evidence type="ECO:0000313" key="14">
    <source>
        <dbReference type="Proteomes" id="UP000799778"/>
    </source>
</evidence>
<dbReference type="GO" id="GO:0031177">
    <property type="term" value="F:phosphopantetheine binding"/>
    <property type="evidence" value="ECO:0007669"/>
    <property type="project" value="InterPro"/>
</dbReference>
<dbReference type="Gene3D" id="3.40.50.720">
    <property type="entry name" value="NAD(P)-binding Rossmann-like Domain"/>
    <property type="match status" value="1"/>
</dbReference>
<dbReference type="PANTHER" id="PTHR43775">
    <property type="entry name" value="FATTY ACID SYNTHASE"/>
    <property type="match status" value="1"/>
</dbReference>
<dbReference type="SMART" id="SM00826">
    <property type="entry name" value="PKS_DH"/>
    <property type="match status" value="1"/>
</dbReference>
<evidence type="ECO:0000256" key="6">
    <source>
        <dbReference type="ARBA" id="ARBA00023268"/>
    </source>
</evidence>
<dbReference type="InterPro" id="IPR014031">
    <property type="entry name" value="Ketoacyl_synth_C"/>
</dbReference>
<feature type="domain" description="Ketosynthase family 3 (KS3)" evidence="11">
    <location>
        <begin position="36"/>
        <end position="461"/>
    </location>
</feature>
<dbReference type="Gene3D" id="3.10.129.110">
    <property type="entry name" value="Polyketide synthase dehydratase"/>
    <property type="match status" value="1"/>
</dbReference>
<sequence length="2575" mass="281762">MPLIADDLSPISEDFSVFSESASFDDEEFSQENETITPIAIIGFAFRGPGDATSSEAFWDLLNEKRTAASDYPSERLNLDAFYRDGERRVGELPLKQSHFVKDDIRAFDAGFFSISPAEASAMDPMQRILLETAYQGFENAGIPLSALLGSNTSVYTGSFTTDYQAQLTKDPATIPTYGATGGSASILANRISWFFDLKGPSVNLDSACSSSGMALDLACENLRNGNTNMSLVGGCNLCFSPEYFTMLTNLKMLSDDGRCFSFDSRANGYARGEGFGTVVLKRLDDAIANGDTIRAVIRSTGCNHGGRMPGITQPSKFAQEALVRETYRKAALSMKPTRFCETHGTGTALGDPIESMALGRAFKESRTNSDPLILGAVKSNIGHLEGASGIAGLIKTVLVLESGYIPPNANFEKLNPKIDPEYLSIKIPQEIMRWPSNGLRRASVNSFGFGGANSHVILDDAYNFLRLRNLHGKHQTRSFQSAENDRPEPLSRADSFMSGGSDRTDFYDGLTRKVITPKILFFSANTKDGLKRVLDTYSDHLNRDRKDKDSISVEDLAYTLDSRRSHLRWRSYVSVASDDDLKRISSLASMPAESKAKPPRIGFVFTGQGAQWFGMGRELMVYPAFRASVKKSDMHLFKTGCPWLATSLIDGNVIKMVDINDTVISQTLCTIVQIGIVDLLAHFRVTASAVAGHSSGEIAAAYCSGAITRKTAIELAYHRGYYASTLSARSPERGGMIALGISGSEAQPFIDQVKAKFSGPWFLHVACYNSPKSITVSGPQDQIHELKVFLDAASVFNRVLSVPVAYHSPQMEIIAADYRDAIGAIPEAKMSIPMISSVSGTRADAKSLQTAEYWVKNMVSPVRFSEALQYLTKTSPKSVTKKLDRSHLLTAAVDMLIEIGPHSALKGSIKDSLKESSRGSEIEYCHSLLRNKSGVETIQHLVSFLHCRGSDVDLRRLNDPMDVPRSLLINLPAYPFDRSQHYWYESRIGKDFKFRSHGYQEFLGTQALGWSPLAPQWRLFIRTKELPWVEDHKINGATPYPASGMLVMAAEAATQLTESLGEIEGYEYGDTRFSAAINIPASGNIEVRIALHPSEAHKNSFAFTISSVTDETNWVENCTGDITVYLKADHSQTLDFANDTAINYDTLVRELDHELSGNEFYNFLWQMGYGYGPAFQKLEKIQYDSSHHRALAQMHPYRSSISKNSIVHPATLDAILHLRFANLFDAGTNPVGTFVPTKFDSLWIDRHGLNHPDEYLNVATVSHESSFRHARSSAKVFNQAGDRTLLRAEGIELTLVAGAAKKAEPAAGSEHSLKCIHMEVDPDLHDAEQMRAYLEEMHPKEDTSAETHDLFRRYIQHCLKHTQQHFSSTGLWPTSPRTQAYMKWAQSQIDSTGILSDTDLETIRVQVSQLGAKGQLIAHIGQNLTEALLNQSSPRQTLNGNDNLVDAYYHGQASTKSYYKQLFKYIELLAHKTPDMKILEIRGGNVSLTPFILKALSSSETEPMTQLRCSEYHFTDVDGASVDIARGALKALNSKLKFQVLDPEMDVATQGFEGESFDLVIDVSPSSVTRRHGGMLSNVRKLLKPGGRLLLRGASTHDLVDNFTWGVLPQWWSGDSDDCSNDPERSNHTLTSSGFSDTNLILHDHTSHQATIAITRAISPNNPIPITSQPPITILISATSTAQHALATTLQSHLALQTRSPCTVTTLSSSLSASTLSTHRIISLLDTVTPFFPNLNELDYTALQRLFKHATTILWVTHGGGEASNTPGYNMVQGFARPIRVEHAGMKFTTLALEPSGEMTGEQAGMMVRVLEAVERAEAYEHDYTVKKGRVYVERMVETGSLTGEFLARMARDRPVERRLGELPPMKLGIGTRSQLDTLEFVVDDGGKEEIMGGEVEVKVAAVGLDALDHSVATGRSDESNFGRVCAGVVTSVHQECDFEVGQRVLIHGRGHCSTHVRASHQFVIPLPDDVSFEQACAIPHNLITASYAIHELAKLVRGDIIVLDCAGSLLQASLSISHALGLSVFVLAKNDSDKLSIVQEYDIPVEKVLVVNPTLKYTFMASTGGRGADAVLSTRANAPILDVLSPLGTVVNIDDPARQTAQINPGMTVINLDIAMLARVRPHLLRPAWARALESAASWNAGEITTYTASNVKAAFEFISTAKLSRNVVLRFDPEDVIQTKLPPKHTYSLVRDATYLVTGAFGGLGRSAVRWLAMKGATNLLLLSRSGARSDEAKQLVAELEAQGVRVAAPACDVANGDDVRRVIAAAGASMPAVRGCLHLAVSGRDLVFETMPYASWQTRMAAKVHGTLHLHTHLPSSLDFFGMTSSVGAITAMISMSAYAAANSFLDDFSRHINRRSGGKTKAFSISYGPAEDIGMLEGQGEMFERLMRFGQYVAVSDRELLAFLEYYCDPGLKMGGLEEEHARPVVGIQTPGQMLARGLELPVGFRAPFWNNLLEVGDGDEGSGAEKSNGGVVSSSETVKMRLGKAASDEEAHGIAAEALVKRVARITSMAEDNIDVAQPIHTFGIDSLTAVELRNWIAGAFEYNIAVFDILSSATVDGVVKAIVREVRQ</sequence>
<dbReference type="InterPro" id="IPR013217">
    <property type="entry name" value="Methyltransf_12"/>
</dbReference>
<dbReference type="InterPro" id="IPR020841">
    <property type="entry name" value="PKS_Beta-ketoAc_synthase_dom"/>
</dbReference>
<dbReference type="SUPFAM" id="SSF50129">
    <property type="entry name" value="GroES-like"/>
    <property type="match status" value="1"/>
</dbReference>
<dbReference type="Pfam" id="PF23114">
    <property type="entry name" value="NAD-bd_HRPKS_sdrA"/>
    <property type="match status" value="1"/>
</dbReference>
<dbReference type="CDD" id="cd02440">
    <property type="entry name" value="AdoMet_MTases"/>
    <property type="match status" value="1"/>
</dbReference>
<dbReference type="GO" id="GO:0006633">
    <property type="term" value="P:fatty acid biosynthetic process"/>
    <property type="evidence" value="ECO:0007669"/>
    <property type="project" value="InterPro"/>
</dbReference>
<dbReference type="InterPro" id="IPR016036">
    <property type="entry name" value="Malonyl_transacylase_ACP-bd"/>
</dbReference>
<evidence type="ECO:0000256" key="7">
    <source>
        <dbReference type="ARBA" id="ARBA00023315"/>
    </source>
</evidence>
<keyword evidence="3" id="KW-0808">Transferase</keyword>
<feature type="domain" description="PKS/mFAS DH" evidence="12">
    <location>
        <begin position="1001"/>
        <end position="1303"/>
    </location>
</feature>
<dbReference type="RefSeq" id="XP_033382690.1">
    <property type="nucleotide sequence ID" value="XM_033533201.1"/>
</dbReference>
<dbReference type="SUPFAM" id="SSF47336">
    <property type="entry name" value="ACP-like"/>
    <property type="match status" value="1"/>
</dbReference>
<dbReference type="SUPFAM" id="SSF51735">
    <property type="entry name" value="NAD(P)-binding Rossmann-fold domains"/>
    <property type="match status" value="2"/>
</dbReference>
<dbReference type="InterPro" id="IPR020807">
    <property type="entry name" value="PKS_DH"/>
</dbReference>
<dbReference type="Gene3D" id="3.30.70.3290">
    <property type="match status" value="1"/>
</dbReference>
<dbReference type="OrthoDB" id="329835at2759"/>
<dbReference type="InterPro" id="IPR011032">
    <property type="entry name" value="GroES-like_sf"/>
</dbReference>
<dbReference type="GO" id="GO:0016491">
    <property type="term" value="F:oxidoreductase activity"/>
    <property type="evidence" value="ECO:0007669"/>
    <property type="project" value="UniProtKB-KW"/>
</dbReference>
<dbReference type="Gene3D" id="3.40.50.150">
    <property type="entry name" value="Vaccinia Virus protein VP39"/>
    <property type="match status" value="1"/>
</dbReference>
<dbReference type="InterPro" id="IPR001227">
    <property type="entry name" value="Ac_transferase_dom_sf"/>
</dbReference>
<evidence type="ECO:0000256" key="5">
    <source>
        <dbReference type="ARBA" id="ARBA00023002"/>
    </source>
</evidence>
<feature type="region of interest" description="N-terminal hotdog fold" evidence="8">
    <location>
        <begin position="1001"/>
        <end position="1130"/>
    </location>
</feature>
<dbReference type="GeneID" id="54290598"/>
<evidence type="ECO:0000256" key="9">
    <source>
        <dbReference type="SAM" id="MobiDB-lite"/>
    </source>
</evidence>
<dbReference type="Pfam" id="PF08242">
    <property type="entry name" value="Methyltransf_12"/>
    <property type="match status" value="1"/>
</dbReference>
<keyword evidence="6" id="KW-0511">Multifunctional enzyme</keyword>
<dbReference type="Gene3D" id="3.90.180.10">
    <property type="entry name" value="Medium-chain alcohol dehydrogenases, catalytic domain"/>
    <property type="match status" value="1"/>
</dbReference>
<dbReference type="InterPro" id="IPR009081">
    <property type="entry name" value="PP-bd_ACP"/>
</dbReference>
<dbReference type="PROSITE" id="PS52004">
    <property type="entry name" value="KS3_2"/>
    <property type="match status" value="1"/>
</dbReference>
<dbReference type="InterPro" id="IPR049551">
    <property type="entry name" value="PKS_DH_C"/>
</dbReference>
<keyword evidence="7" id="KW-0012">Acyltransferase</keyword>
<dbReference type="PROSITE" id="PS00012">
    <property type="entry name" value="PHOSPHOPANTETHEINE"/>
    <property type="match status" value="1"/>
</dbReference>
<feature type="region of interest" description="C-terminal hotdog fold" evidence="8">
    <location>
        <begin position="1153"/>
        <end position="1303"/>
    </location>
</feature>
<dbReference type="Pfam" id="PF23297">
    <property type="entry name" value="ACP_SdgA_C"/>
    <property type="match status" value="1"/>
</dbReference>
<dbReference type="Proteomes" id="UP000799778">
    <property type="component" value="Unassembled WGS sequence"/>
</dbReference>
<evidence type="ECO:0000259" key="10">
    <source>
        <dbReference type="PROSITE" id="PS50075"/>
    </source>
</evidence>
<dbReference type="SMART" id="SM00823">
    <property type="entry name" value="PKS_PP"/>
    <property type="match status" value="1"/>
</dbReference>
<gene>
    <name evidence="13" type="ORF">BU24DRAFT_481793</name>
</gene>
<dbReference type="InterPro" id="IPR036291">
    <property type="entry name" value="NAD(P)-bd_dom_sf"/>
</dbReference>
<dbReference type="CDD" id="cd05195">
    <property type="entry name" value="enoyl_red"/>
    <property type="match status" value="1"/>
</dbReference>
<dbReference type="SUPFAM" id="SSF52151">
    <property type="entry name" value="FabD/lysophospholipase-like"/>
    <property type="match status" value="1"/>
</dbReference>
<dbReference type="Pfam" id="PF14765">
    <property type="entry name" value="PS-DH"/>
    <property type="match status" value="1"/>
</dbReference>
<keyword evidence="2" id="KW-0597">Phosphoprotein</keyword>
<dbReference type="CDD" id="cd00833">
    <property type="entry name" value="PKS"/>
    <property type="match status" value="1"/>
</dbReference>
<proteinExistence type="predicted"/>
<dbReference type="SMART" id="SM00827">
    <property type="entry name" value="PKS_AT"/>
    <property type="match status" value="1"/>
</dbReference>
<dbReference type="PROSITE" id="PS00606">
    <property type="entry name" value="KS3_1"/>
    <property type="match status" value="1"/>
</dbReference>
<protein>
    <submittedName>
        <fullName evidence="13">Uncharacterized protein</fullName>
    </submittedName>
</protein>
<evidence type="ECO:0000256" key="2">
    <source>
        <dbReference type="ARBA" id="ARBA00022553"/>
    </source>
</evidence>
<dbReference type="InterPro" id="IPR049552">
    <property type="entry name" value="PKS_DH_N"/>
</dbReference>
<dbReference type="InterPro" id="IPR029063">
    <property type="entry name" value="SAM-dependent_MTases_sf"/>
</dbReference>
<evidence type="ECO:0000256" key="4">
    <source>
        <dbReference type="ARBA" id="ARBA00022857"/>
    </source>
</evidence>
<dbReference type="SMART" id="SM00825">
    <property type="entry name" value="PKS_KS"/>
    <property type="match status" value="1"/>
</dbReference>
<dbReference type="InterPro" id="IPR013968">
    <property type="entry name" value="PKS_KR"/>
</dbReference>
<dbReference type="InterPro" id="IPR014030">
    <property type="entry name" value="Ketoacyl_synth_N"/>
</dbReference>
<dbReference type="InterPro" id="IPR006162">
    <property type="entry name" value="Ppantetheine_attach_site"/>
</dbReference>
<dbReference type="InterPro" id="IPR057326">
    <property type="entry name" value="KR_dom"/>
</dbReference>
<dbReference type="InterPro" id="IPR016039">
    <property type="entry name" value="Thiolase-like"/>
</dbReference>
<dbReference type="InterPro" id="IPR036736">
    <property type="entry name" value="ACP-like_sf"/>
</dbReference>
<feature type="active site" description="Proton acceptor; for dehydratase activity" evidence="8">
    <location>
        <position position="1033"/>
    </location>
</feature>
<keyword evidence="5" id="KW-0560">Oxidoreductase</keyword>
<dbReference type="InterPro" id="IPR014043">
    <property type="entry name" value="Acyl_transferase_dom"/>
</dbReference>
<dbReference type="PROSITE" id="PS50075">
    <property type="entry name" value="CARRIER"/>
    <property type="match status" value="1"/>
</dbReference>
<dbReference type="Gene3D" id="3.40.47.10">
    <property type="match status" value="1"/>
</dbReference>
<dbReference type="InterPro" id="IPR020843">
    <property type="entry name" value="ER"/>
</dbReference>
<evidence type="ECO:0000259" key="12">
    <source>
        <dbReference type="PROSITE" id="PS52019"/>
    </source>
</evidence>
<dbReference type="Pfam" id="PF21089">
    <property type="entry name" value="PKS_DH_N"/>
    <property type="match status" value="1"/>
</dbReference>
<evidence type="ECO:0000256" key="1">
    <source>
        <dbReference type="ARBA" id="ARBA00022450"/>
    </source>
</evidence>
<dbReference type="Pfam" id="PF00698">
    <property type="entry name" value="Acyl_transf_1"/>
    <property type="match status" value="1"/>
</dbReference>
<keyword evidence="1" id="KW-0596">Phosphopantetheine</keyword>
<dbReference type="SUPFAM" id="SSF53335">
    <property type="entry name" value="S-adenosyl-L-methionine-dependent methyltransferases"/>
    <property type="match status" value="1"/>
</dbReference>
<dbReference type="SMART" id="SM00822">
    <property type="entry name" value="PKS_KR"/>
    <property type="match status" value="1"/>
</dbReference>
<dbReference type="SUPFAM" id="SSF53901">
    <property type="entry name" value="Thiolase-like"/>
    <property type="match status" value="1"/>
</dbReference>
<dbReference type="GO" id="GO:0004312">
    <property type="term" value="F:fatty acid synthase activity"/>
    <property type="evidence" value="ECO:0007669"/>
    <property type="project" value="TreeGrafter"/>
</dbReference>
<dbReference type="InterPro" id="IPR050091">
    <property type="entry name" value="PKS_NRPS_Biosynth_Enz"/>
</dbReference>
<evidence type="ECO:0000256" key="3">
    <source>
        <dbReference type="ARBA" id="ARBA00022679"/>
    </source>
</evidence>
<dbReference type="InterPro" id="IPR056501">
    <property type="entry name" value="NAD-bd_HRPKS_sdrA"/>
</dbReference>
<dbReference type="EMBL" id="ML978070">
    <property type="protein sequence ID" value="KAF2014351.1"/>
    <property type="molecule type" value="Genomic_DNA"/>
</dbReference>
<dbReference type="InterPro" id="IPR042104">
    <property type="entry name" value="PKS_dehydratase_sf"/>
</dbReference>